<evidence type="ECO:0000313" key="1">
    <source>
        <dbReference type="EMBL" id="KKN35896.1"/>
    </source>
</evidence>
<name>A0A0F9SFY5_9ZZZZ</name>
<accession>A0A0F9SFY5</accession>
<dbReference type="EMBL" id="LAZR01002003">
    <property type="protein sequence ID" value="KKN35896.1"/>
    <property type="molecule type" value="Genomic_DNA"/>
</dbReference>
<gene>
    <name evidence="1" type="ORF">LCGC14_0779000</name>
</gene>
<reference evidence="1" key="1">
    <citation type="journal article" date="2015" name="Nature">
        <title>Complex archaea that bridge the gap between prokaryotes and eukaryotes.</title>
        <authorList>
            <person name="Spang A."/>
            <person name="Saw J.H."/>
            <person name="Jorgensen S.L."/>
            <person name="Zaremba-Niedzwiedzka K."/>
            <person name="Martijn J."/>
            <person name="Lind A.E."/>
            <person name="van Eijk R."/>
            <person name="Schleper C."/>
            <person name="Guy L."/>
            <person name="Ettema T.J."/>
        </authorList>
    </citation>
    <scope>NUCLEOTIDE SEQUENCE</scope>
</reference>
<proteinExistence type="predicted"/>
<comment type="caution">
    <text evidence="1">The sequence shown here is derived from an EMBL/GenBank/DDBJ whole genome shotgun (WGS) entry which is preliminary data.</text>
</comment>
<dbReference type="AlphaFoldDB" id="A0A0F9SFY5"/>
<protein>
    <submittedName>
        <fullName evidence="1">Uncharacterized protein</fullName>
    </submittedName>
</protein>
<sequence>MPRDLPDWGAQSSQVTVHEITDLGELAVRLGSIVSFDRRGDVMWFDDFESGITKWVTSASGTGASVAASDNTARNGKNSVLLTGGSDGTRQAELRRDMPFLSLSSLGFEVSFSKASLVQTMEFVVQIWDGTNRHDYKIRYSDADDELQYWSSTEAWVTLATDIDLGTTASLFDTLKMVVDLSGEMYVRVLFNERQLPMDDIDVKLTASGATPFLRVFVLLTSRDGENDIVYVDDVILTQNEPANA</sequence>
<organism evidence="1">
    <name type="scientific">marine sediment metagenome</name>
    <dbReference type="NCBI Taxonomy" id="412755"/>
    <lineage>
        <taxon>unclassified sequences</taxon>
        <taxon>metagenomes</taxon>
        <taxon>ecological metagenomes</taxon>
    </lineage>
</organism>